<gene>
    <name evidence="2" type="ORF">A0H81_07861</name>
</gene>
<keyword evidence="1" id="KW-0812">Transmembrane</keyword>
<dbReference type="AlphaFoldDB" id="A0A1C7M6R1"/>
<evidence type="ECO:0000256" key="1">
    <source>
        <dbReference type="SAM" id="Phobius"/>
    </source>
</evidence>
<sequence>MPSDSATALVSLSRHTLRQLKFVLPGGLITYYLNSHVAFWRIATGEADSDGWAQVTALAALFSAAITVVLTALATIGRAVISDSDPDRFDRSRLVITIIHTS</sequence>
<evidence type="ECO:0000313" key="3">
    <source>
        <dbReference type="Proteomes" id="UP000092993"/>
    </source>
</evidence>
<keyword evidence="1" id="KW-1133">Transmembrane helix</keyword>
<comment type="caution">
    <text evidence="2">The sequence shown here is derived from an EMBL/GenBank/DDBJ whole genome shotgun (WGS) entry which is preliminary data.</text>
</comment>
<dbReference type="EMBL" id="LUGG01000009">
    <property type="protein sequence ID" value="OBZ72096.1"/>
    <property type="molecule type" value="Genomic_DNA"/>
</dbReference>
<keyword evidence="3" id="KW-1185">Reference proteome</keyword>
<proteinExistence type="predicted"/>
<evidence type="ECO:0000313" key="2">
    <source>
        <dbReference type="EMBL" id="OBZ72096.1"/>
    </source>
</evidence>
<name>A0A1C7M6R1_GRIFR</name>
<reference evidence="2 3" key="1">
    <citation type="submission" date="2016-03" db="EMBL/GenBank/DDBJ databases">
        <title>Whole genome sequencing of Grifola frondosa 9006-11.</title>
        <authorList>
            <person name="Min B."/>
            <person name="Park H."/>
            <person name="Kim J.-G."/>
            <person name="Cho H."/>
            <person name="Oh Y.-L."/>
            <person name="Kong W.-S."/>
            <person name="Choi I.-G."/>
        </authorList>
    </citation>
    <scope>NUCLEOTIDE SEQUENCE [LARGE SCALE GENOMIC DNA]</scope>
    <source>
        <strain evidence="2 3">9006-11</strain>
    </source>
</reference>
<feature type="transmembrane region" description="Helical" evidence="1">
    <location>
        <begin position="22"/>
        <end position="43"/>
    </location>
</feature>
<dbReference type="Proteomes" id="UP000092993">
    <property type="component" value="Unassembled WGS sequence"/>
</dbReference>
<dbReference type="OrthoDB" id="3187264at2759"/>
<feature type="transmembrane region" description="Helical" evidence="1">
    <location>
        <begin position="55"/>
        <end position="81"/>
    </location>
</feature>
<organism evidence="2 3">
    <name type="scientific">Grifola frondosa</name>
    <name type="common">Maitake</name>
    <name type="synonym">Polyporus frondosus</name>
    <dbReference type="NCBI Taxonomy" id="5627"/>
    <lineage>
        <taxon>Eukaryota</taxon>
        <taxon>Fungi</taxon>
        <taxon>Dikarya</taxon>
        <taxon>Basidiomycota</taxon>
        <taxon>Agaricomycotina</taxon>
        <taxon>Agaricomycetes</taxon>
        <taxon>Polyporales</taxon>
        <taxon>Grifolaceae</taxon>
        <taxon>Grifola</taxon>
    </lineage>
</organism>
<accession>A0A1C7M6R1</accession>
<keyword evidence="1" id="KW-0472">Membrane</keyword>
<protein>
    <submittedName>
        <fullName evidence="2">Uncharacterized protein</fullName>
    </submittedName>
</protein>